<dbReference type="Pfam" id="PF00156">
    <property type="entry name" value="Pribosyltran"/>
    <property type="match status" value="1"/>
</dbReference>
<comment type="subunit">
    <text evidence="11">Homodimer.</text>
</comment>
<dbReference type="NCBIfam" id="NF002636">
    <property type="entry name" value="PRK02304.1-5"/>
    <property type="match status" value="1"/>
</dbReference>
<comment type="caution">
    <text evidence="13">The sequence shown here is derived from an EMBL/GenBank/DDBJ whole genome shotgun (WGS) entry which is preliminary data.</text>
</comment>
<comment type="pathway">
    <text evidence="4 11">Purine metabolism; AMP biosynthesis via salvage pathway; AMP from adenine: step 1/1.</text>
</comment>
<dbReference type="InterPro" id="IPR029057">
    <property type="entry name" value="PRTase-like"/>
</dbReference>
<protein>
    <recommendedName>
        <fullName evidence="6 11">Adenine phosphoribosyltransferase</fullName>
        <shortName evidence="11">APRT</shortName>
        <ecNumber evidence="6 11">2.4.2.7</ecNumber>
    </recommendedName>
</protein>
<dbReference type="CDD" id="cd06223">
    <property type="entry name" value="PRTases_typeI"/>
    <property type="match status" value="1"/>
</dbReference>
<sequence length="183" mass="19818">MSEQMATPDEIEALRATHISEYPDFPLPGVLFRDIIPLLRDAAAFRTVIRYWTSLLPDDIEYVVGTEARGFVVGAPLAYELGAGFVPVRKAGKLPGDPASLSYDLEYGSAVVQIPEGSLPAGARTLIVDDLLATGGTAAATLELTRRFDVEVVGVSFLLELEGLHGRERLPDVPLTRVWSLPN</sequence>
<comment type="similarity">
    <text evidence="5 11">Belongs to the purine/pyrimidine phosphoribosyltransferase family.</text>
</comment>
<proteinExistence type="inferred from homology"/>
<dbReference type="RefSeq" id="WP_226850989.1">
    <property type="nucleotide sequence ID" value="NZ_BAAAIR010000032.1"/>
</dbReference>
<evidence type="ECO:0000313" key="14">
    <source>
        <dbReference type="Proteomes" id="UP001595937"/>
    </source>
</evidence>
<feature type="domain" description="Phosphoribosyltransferase" evidence="12">
    <location>
        <begin position="62"/>
        <end position="159"/>
    </location>
</feature>
<gene>
    <name evidence="11" type="primary">apt</name>
    <name evidence="13" type="ORF">ACFPK8_02090</name>
</gene>
<name>A0ABW0FCL4_9MICO</name>
<comment type="subcellular location">
    <subcellularLocation>
        <location evidence="3 11">Cytoplasm</location>
    </subcellularLocation>
</comment>
<evidence type="ECO:0000256" key="4">
    <source>
        <dbReference type="ARBA" id="ARBA00004659"/>
    </source>
</evidence>
<dbReference type="PANTHER" id="PTHR32315:SF3">
    <property type="entry name" value="ADENINE PHOSPHORIBOSYLTRANSFERASE"/>
    <property type="match status" value="1"/>
</dbReference>
<comment type="catalytic activity">
    <reaction evidence="1 11">
        <text>AMP + diphosphate = 5-phospho-alpha-D-ribose 1-diphosphate + adenine</text>
        <dbReference type="Rhea" id="RHEA:16609"/>
        <dbReference type="ChEBI" id="CHEBI:16708"/>
        <dbReference type="ChEBI" id="CHEBI:33019"/>
        <dbReference type="ChEBI" id="CHEBI:58017"/>
        <dbReference type="ChEBI" id="CHEBI:456215"/>
        <dbReference type="EC" id="2.4.2.7"/>
    </reaction>
</comment>
<keyword evidence="10 11" id="KW-0660">Purine salvage</keyword>
<evidence type="ECO:0000259" key="12">
    <source>
        <dbReference type="Pfam" id="PF00156"/>
    </source>
</evidence>
<evidence type="ECO:0000256" key="11">
    <source>
        <dbReference type="HAMAP-Rule" id="MF_00004"/>
    </source>
</evidence>
<keyword evidence="8 11" id="KW-0328">Glycosyltransferase</keyword>
<keyword evidence="14" id="KW-1185">Reference proteome</keyword>
<evidence type="ECO:0000256" key="2">
    <source>
        <dbReference type="ARBA" id="ARBA00003968"/>
    </source>
</evidence>
<evidence type="ECO:0000256" key="6">
    <source>
        <dbReference type="ARBA" id="ARBA00011893"/>
    </source>
</evidence>
<dbReference type="InterPro" id="IPR050054">
    <property type="entry name" value="UPRTase/APRTase"/>
</dbReference>
<dbReference type="SUPFAM" id="SSF53271">
    <property type="entry name" value="PRTase-like"/>
    <property type="match status" value="1"/>
</dbReference>
<keyword evidence="7 11" id="KW-0963">Cytoplasm</keyword>
<dbReference type="InterPro" id="IPR000836">
    <property type="entry name" value="PRTase_dom"/>
</dbReference>
<dbReference type="Proteomes" id="UP001595937">
    <property type="component" value="Unassembled WGS sequence"/>
</dbReference>
<dbReference type="GeneID" id="303296707"/>
<comment type="function">
    <text evidence="2 11">Catalyzes a salvage reaction resulting in the formation of AMP, that is energically less costly than de novo synthesis.</text>
</comment>
<organism evidence="13 14">
    <name type="scientific">Brachybacterium tyrofermentans</name>
    <dbReference type="NCBI Taxonomy" id="47848"/>
    <lineage>
        <taxon>Bacteria</taxon>
        <taxon>Bacillati</taxon>
        <taxon>Actinomycetota</taxon>
        <taxon>Actinomycetes</taxon>
        <taxon>Micrococcales</taxon>
        <taxon>Dermabacteraceae</taxon>
        <taxon>Brachybacterium</taxon>
    </lineage>
</organism>
<accession>A0ABW0FCL4</accession>
<dbReference type="GO" id="GO:0003999">
    <property type="term" value="F:adenine phosphoribosyltransferase activity"/>
    <property type="evidence" value="ECO:0007669"/>
    <property type="project" value="UniProtKB-EC"/>
</dbReference>
<evidence type="ECO:0000256" key="7">
    <source>
        <dbReference type="ARBA" id="ARBA00022490"/>
    </source>
</evidence>
<evidence type="ECO:0000313" key="13">
    <source>
        <dbReference type="EMBL" id="MFC5296286.1"/>
    </source>
</evidence>
<evidence type="ECO:0000256" key="3">
    <source>
        <dbReference type="ARBA" id="ARBA00004496"/>
    </source>
</evidence>
<dbReference type="EC" id="2.4.2.7" evidence="6 11"/>
<evidence type="ECO:0000256" key="8">
    <source>
        <dbReference type="ARBA" id="ARBA00022676"/>
    </source>
</evidence>
<dbReference type="HAMAP" id="MF_00004">
    <property type="entry name" value="Aden_phosphoribosyltr"/>
    <property type="match status" value="1"/>
</dbReference>
<dbReference type="PANTHER" id="PTHR32315">
    <property type="entry name" value="ADENINE PHOSPHORIBOSYLTRANSFERASE"/>
    <property type="match status" value="1"/>
</dbReference>
<evidence type="ECO:0000256" key="10">
    <source>
        <dbReference type="ARBA" id="ARBA00022726"/>
    </source>
</evidence>
<dbReference type="InterPro" id="IPR005764">
    <property type="entry name" value="Ade_phspho_trans"/>
</dbReference>
<reference evidence="14" key="1">
    <citation type="journal article" date="2019" name="Int. J. Syst. Evol. Microbiol.">
        <title>The Global Catalogue of Microorganisms (GCM) 10K type strain sequencing project: providing services to taxonomists for standard genome sequencing and annotation.</title>
        <authorList>
            <consortium name="The Broad Institute Genomics Platform"/>
            <consortium name="The Broad Institute Genome Sequencing Center for Infectious Disease"/>
            <person name="Wu L."/>
            <person name="Ma J."/>
        </authorList>
    </citation>
    <scope>NUCLEOTIDE SEQUENCE [LARGE SCALE GENOMIC DNA]</scope>
    <source>
        <strain evidence="14">CGMCC 1.16455</strain>
    </source>
</reference>
<dbReference type="EMBL" id="JBHSLN010000011">
    <property type="protein sequence ID" value="MFC5296286.1"/>
    <property type="molecule type" value="Genomic_DNA"/>
</dbReference>
<keyword evidence="9 11" id="KW-0808">Transferase</keyword>
<dbReference type="Gene3D" id="3.40.50.2020">
    <property type="match status" value="1"/>
</dbReference>
<evidence type="ECO:0000256" key="5">
    <source>
        <dbReference type="ARBA" id="ARBA00008391"/>
    </source>
</evidence>
<evidence type="ECO:0000256" key="1">
    <source>
        <dbReference type="ARBA" id="ARBA00000868"/>
    </source>
</evidence>
<evidence type="ECO:0000256" key="9">
    <source>
        <dbReference type="ARBA" id="ARBA00022679"/>
    </source>
</evidence>